<evidence type="ECO:0000313" key="3">
    <source>
        <dbReference type="Proteomes" id="UP000003277"/>
    </source>
</evidence>
<evidence type="ECO:0000259" key="1">
    <source>
        <dbReference type="PROSITE" id="PS50902"/>
    </source>
</evidence>
<dbReference type="HOGENOM" id="CLU_105338_1_1_9"/>
<dbReference type="PATRIC" id="fig|742743.3.peg.2057"/>
<gene>
    <name evidence="2" type="ORF">HMPREF9453_02037</name>
</gene>
<dbReference type="Pfam" id="PF12724">
    <property type="entry name" value="Flavodoxin_5"/>
    <property type="match status" value="1"/>
</dbReference>
<dbReference type="AlphaFoldDB" id="H1D349"/>
<dbReference type="GO" id="GO:0010181">
    <property type="term" value="F:FMN binding"/>
    <property type="evidence" value="ECO:0007669"/>
    <property type="project" value="InterPro"/>
</dbReference>
<keyword evidence="3" id="KW-1185">Reference proteome</keyword>
<proteinExistence type="predicted"/>
<protein>
    <recommendedName>
        <fullName evidence="1">Flavodoxin-like domain-containing protein</fullName>
    </recommendedName>
</protein>
<dbReference type="STRING" id="742743.HMPREF9453_02037"/>
<dbReference type="EMBL" id="ADLT01000076">
    <property type="protein sequence ID" value="EHO62022.1"/>
    <property type="molecule type" value="Genomic_DNA"/>
</dbReference>
<dbReference type="SUPFAM" id="SSF52218">
    <property type="entry name" value="Flavoproteins"/>
    <property type="match status" value="1"/>
</dbReference>
<dbReference type="eggNOG" id="COG0716">
    <property type="taxonomic scope" value="Bacteria"/>
</dbReference>
<evidence type="ECO:0000313" key="2">
    <source>
        <dbReference type="EMBL" id="EHO62022.1"/>
    </source>
</evidence>
<dbReference type="OrthoDB" id="1739094at2"/>
<dbReference type="Gene3D" id="3.40.50.360">
    <property type="match status" value="1"/>
</dbReference>
<dbReference type="GO" id="GO:0016651">
    <property type="term" value="F:oxidoreductase activity, acting on NAD(P)H"/>
    <property type="evidence" value="ECO:0007669"/>
    <property type="project" value="UniProtKB-ARBA"/>
</dbReference>
<feature type="domain" description="Flavodoxin-like" evidence="1">
    <location>
        <begin position="3"/>
        <end position="138"/>
    </location>
</feature>
<dbReference type="PROSITE" id="PS50902">
    <property type="entry name" value="FLAVODOXIN_LIKE"/>
    <property type="match status" value="1"/>
</dbReference>
<dbReference type="InterPro" id="IPR026816">
    <property type="entry name" value="Flavodoxin_dom"/>
</dbReference>
<organism evidence="2 3">
    <name type="scientific">Dialister succinatiphilus YIT 11850</name>
    <dbReference type="NCBI Taxonomy" id="742743"/>
    <lineage>
        <taxon>Bacteria</taxon>
        <taxon>Bacillati</taxon>
        <taxon>Bacillota</taxon>
        <taxon>Negativicutes</taxon>
        <taxon>Veillonellales</taxon>
        <taxon>Veillonellaceae</taxon>
        <taxon>Dialister</taxon>
    </lineage>
</organism>
<reference evidence="2 3" key="1">
    <citation type="submission" date="2011-11" db="EMBL/GenBank/DDBJ databases">
        <title>The Genome Sequence of Dialister succinatiphilus YIT 11850.</title>
        <authorList>
            <consortium name="The Broad Institute Genome Sequencing Platform"/>
            <person name="Earl A."/>
            <person name="Ward D."/>
            <person name="Feldgarden M."/>
            <person name="Gevers D."/>
            <person name="Morotomi M."/>
            <person name="Young S.K."/>
            <person name="Zeng Q."/>
            <person name="Gargeya S."/>
            <person name="Fitzgerald M."/>
            <person name="Haas B."/>
            <person name="Abouelleil A."/>
            <person name="Alvarado L."/>
            <person name="Arachchi H.M."/>
            <person name="Berlin A."/>
            <person name="Brown A."/>
            <person name="Chapman S.B."/>
            <person name="Dunbar C."/>
            <person name="Gearin G."/>
            <person name="Goldberg J."/>
            <person name="Griggs A."/>
            <person name="Gujja S."/>
            <person name="Heiman D."/>
            <person name="Howarth C."/>
            <person name="Lui A."/>
            <person name="MacDonald P.J.P."/>
            <person name="Montmayeur A."/>
            <person name="Murphy C."/>
            <person name="Neiman D."/>
            <person name="Pearson M."/>
            <person name="Priest M."/>
            <person name="Roberts A."/>
            <person name="Saif S."/>
            <person name="Shea T."/>
            <person name="Sisk P."/>
            <person name="Stolte C."/>
            <person name="Sykes S."/>
            <person name="Wortman J."/>
            <person name="Nusbaum C."/>
            <person name="Birren B."/>
        </authorList>
    </citation>
    <scope>NUCLEOTIDE SEQUENCE [LARGE SCALE GENOMIC DNA]</scope>
    <source>
        <strain evidence="2 3">YIT 11850</strain>
    </source>
</reference>
<dbReference type="InterPro" id="IPR029039">
    <property type="entry name" value="Flavoprotein-like_sf"/>
</dbReference>
<sequence length="138" mass="15623">MRIAVRYYSRGGSTEKAARAIAREAGERAETTDKPLNRRVDLLFIGSGIYKGHIDSHVKDFIESLSPDKVGKAVFFSTAMMGGGKSDEEVRKLLEKKGIPMDTRTFHCHGQFLFFHRGHPDRKDLLDAEIFAKKIIRK</sequence>
<dbReference type="Proteomes" id="UP000003277">
    <property type="component" value="Unassembled WGS sequence"/>
</dbReference>
<accession>H1D349</accession>
<dbReference type="RefSeq" id="WP_008860528.1">
    <property type="nucleotide sequence ID" value="NZ_JH591190.1"/>
</dbReference>
<name>H1D349_9FIRM</name>
<dbReference type="InterPro" id="IPR008254">
    <property type="entry name" value="Flavodoxin/NO_synth"/>
</dbReference>
<comment type="caution">
    <text evidence="2">The sequence shown here is derived from an EMBL/GenBank/DDBJ whole genome shotgun (WGS) entry which is preliminary data.</text>
</comment>